<dbReference type="EMBL" id="CENE01000008">
    <property type="protein sequence ID" value="CEQ40728.1"/>
    <property type="molecule type" value="Genomic_DNA"/>
</dbReference>
<evidence type="ECO:0000313" key="8">
    <source>
        <dbReference type="Proteomes" id="UP000243876"/>
    </source>
</evidence>
<feature type="domain" description="Extradiol ring-cleavage dioxygenase class III enzyme subunit B" evidence="6">
    <location>
        <begin position="72"/>
        <end position="338"/>
    </location>
</feature>
<dbReference type="AlphaFoldDB" id="A0A0D6ELZ5"/>
<dbReference type="PANTHER" id="PTHR30096">
    <property type="entry name" value="4,5-DOPA DIOXYGENASE EXTRADIOL-LIKE PROTEIN"/>
    <property type="match status" value="1"/>
</dbReference>
<evidence type="ECO:0000256" key="2">
    <source>
        <dbReference type="ARBA" id="ARBA00007581"/>
    </source>
</evidence>
<evidence type="ECO:0000256" key="5">
    <source>
        <dbReference type="ARBA" id="ARBA00023002"/>
    </source>
</evidence>
<keyword evidence="8" id="KW-1185">Reference proteome</keyword>
<sequence length="356" mass="37979">MQRTLARLSALLPTYLTGYTTTAAVPTTTSRMASSSANKLDGAEVINTPEDWKKELENLPSLEENGGKVPSVFLAHGPAGGMAGALGEVQGPGGLLSQFLKDLGPCLMKKYKPKAIVAFSAHWETPGGGVVTDYGDENPLLYDFYGFPDELYQTKFKSSGDHELAEQVVSLLQAAKIKQSRLTSKLEPRGEDGRGFSGPGFDHGVFVPFKLMFNGSSPVPIIQVSISSTLTPAAQRALGAALEPLRSEGVLIISGGLTLHNLRDFTSFNPKTAKPVHRQWEEAILDAVQVAEPAKRAGSLDALVHHPAFHSAHPRAEHFVPIYVAAGAAQEAEAKEGKAARLVCGLWGAKTILFGI</sequence>
<dbReference type="Proteomes" id="UP000243876">
    <property type="component" value="Unassembled WGS sequence"/>
</dbReference>
<accession>A0A0D6ELZ5</accession>
<name>A0A0D6ELZ5_SPOSA</name>
<dbReference type="Gene3D" id="3.40.830.10">
    <property type="entry name" value="LigB-like"/>
    <property type="match status" value="1"/>
</dbReference>
<dbReference type="InterPro" id="IPR004183">
    <property type="entry name" value="Xdiol_dOase_suB"/>
</dbReference>
<keyword evidence="3" id="KW-0479">Metal-binding</keyword>
<organism evidence="7 8">
    <name type="scientific">Sporidiobolus salmonicolor</name>
    <name type="common">Yeast-like fungus</name>
    <name type="synonym">Sporobolomyces salmonicolor</name>
    <dbReference type="NCBI Taxonomy" id="5005"/>
    <lineage>
        <taxon>Eukaryota</taxon>
        <taxon>Fungi</taxon>
        <taxon>Dikarya</taxon>
        <taxon>Basidiomycota</taxon>
        <taxon>Pucciniomycotina</taxon>
        <taxon>Microbotryomycetes</taxon>
        <taxon>Sporidiobolales</taxon>
        <taxon>Sporidiobolaceae</taxon>
        <taxon>Sporobolomyces</taxon>
    </lineage>
</organism>
<keyword evidence="5" id="KW-0560">Oxidoreductase</keyword>
<comment type="similarity">
    <text evidence="2">Belongs to the DODA-type extradiol aromatic ring-opening dioxygenase family.</text>
</comment>
<dbReference type="InterPro" id="IPR014436">
    <property type="entry name" value="Extradiol_dOase_DODA"/>
</dbReference>
<dbReference type="GO" id="GO:0016702">
    <property type="term" value="F:oxidoreductase activity, acting on single donors with incorporation of molecular oxygen, incorporation of two atoms of oxygen"/>
    <property type="evidence" value="ECO:0007669"/>
    <property type="project" value="UniProtKB-ARBA"/>
</dbReference>
<evidence type="ECO:0000313" key="7">
    <source>
        <dbReference type="EMBL" id="CEQ40728.1"/>
    </source>
</evidence>
<dbReference type="OrthoDB" id="7396853at2759"/>
<dbReference type="GO" id="GO:0008270">
    <property type="term" value="F:zinc ion binding"/>
    <property type="evidence" value="ECO:0007669"/>
    <property type="project" value="InterPro"/>
</dbReference>
<comment type="cofactor">
    <cofactor evidence="1">
        <name>Zn(2+)</name>
        <dbReference type="ChEBI" id="CHEBI:29105"/>
    </cofactor>
</comment>
<evidence type="ECO:0000256" key="1">
    <source>
        <dbReference type="ARBA" id="ARBA00001947"/>
    </source>
</evidence>
<dbReference type="PANTHER" id="PTHR30096:SF0">
    <property type="entry name" value="4,5-DOPA DIOXYGENASE EXTRADIOL-LIKE PROTEIN"/>
    <property type="match status" value="1"/>
</dbReference>
<protein>
    <submittedName>
        <fullName evidence="7">SPOSA6832_02381-mRNA-1:cds</fullName>
    </submittedName>
</protein>
<dbReference type="SUPFAM" id="SSF53213">
    <property type="entry name" value="LigB-like"/>
    <property type="match status" value="1"/>
</dbReference>
<dbReference type="Pfam" id="PF02900">
    <property type="entry name" value="LigB"/>
    <property type="match status" value="1"/>
</dbReference>
<evidence type="ECO:0000256" key="4">
    <source>
        <dbReference type="ARBA" id="ARBA00022833"/>
    </source>
</evidence>
<proteinExistence type="inferred from homology"/>
<evidence type="ECO:0000259" key="6">
    <source>
        <dbReference type="Pfam" id="PF02900"/>
    </source>
</evidence>
<reference evidence="8" key="1">
    <citation type="submission" date="2015-02" db="EMBL/GenBank/DDBJ databases">
        <authorList>
            <person name="Gon?alves P."/>
        </authorList>
    </citation>
    <scope>NUCLEOTIDE SEQUENCE [LARGE SCALE GENOMIC DNA]</scope>
</reference>
<gene>
    <name evidence="7" type="primary">SPOSA6832_02381</name>
</gene>
<dbReference type="CDD" id="cd07363">
    <property type="entry name" value="45_DOPA_Dioxygenase"/>
    <property type="match status" value="1"/>
</dbReference>
<dbReference type="GO" id="GO:0008198">
    <property type="term" value="F:ferrous iron binding"/>
    <property type="evidence" value="ECO:0007669"/>
    <property type="project" value="InterPro"/>
</dbReference>
<evidence type="ECO:0000256" key="3">
    <source>
        <dbReference type="ARBA" id="ARBA00022723"/>
    </source>
</evidence>
<keyword evidence="4" id="KW-0862">Zinc</keyword>